<keyword evidence="1" id="KW-0328">Glycosyltransferase</keyword>
<evidence type="ECO:0008006" key="6">
    <source>
        <dbReference type="Google" id="ProtNLM"/>
    </source>
</evidence>
<dbReference type="InterPro" id="IPR007184">
    <property type="entry name" value="Mannoside_phosphorylase"/>
</dbReference>
<dbReference type="GO" id="GO:0016757">
    <property type="term" value="F:glycosyltransferase activity"/>
    <property type="evidence" value="ECO:0007669"/>
    <property type="project" value="UniProtKB-KW"/>
</dbReference>
<name>A0A1G1X031_9BACT</name>
<protein>
    <recommendedName>
        <fullName evidence="6">Glycosidase</fullName>
    </recommendedName>
</protein>
<proteinExistence type="inferred from homology"/>
<evidence type="ECO:0000256" key="3">
    <source>
        <dbReference type="ARBA" id="ARBA00024356"/>
    </source>
</evidence>
<evidence type="ECO:0000313" key="4">
    <source>
        <dbReference type="EMBL" id="OGY33365.1"/>
    </source>
</evidence>
<dbReference type="Gene3D" id="2.115.10.20">
    <property type="entry name" value="Glycosyl hydrolase domain, family 43"/>
    <property type="match status" value="1"/>
</dbReference>
<dbReference type="InterPro" id="IPR023296">
    <property type="entry name" value="Glyco_hydro_beta-prop_sf"/>
</dbReference>
<gene>
    <name evidence="4" type="ORF">A3D99_02800</name>
</gene>
<dbReference type="Pfam" id="PF04041">
    <property type="entry name" value="Glyco_hydro_130"/>
    <property type="match status" value="1"/>
</dbReference>
<dbReference type="PIRSF" id="PIRSF016202">
    <property type="entry name" value="PH1107"/>
    <property type="match status" value="1"/>
</dbReference>
<dbReference type="PANTHER" id="PTHR34106">
    <property type="entry name" value="GLYCOSIDASE"/>
    <property type="match status" value="1"/>
</dbReference>
<dbReference type="EMBL" id="MHHR01000031">
    <property type="protein sequence ID" value="OGY33365.1"/>
    <property type="molecule type" value="Genomic_DNA"/>
</dbReference>
<reference evidence="4 5" key="1">
    <citation type="journal article" date="2016" name="Nat. Commun.">
        <title>Thousands of microbial genomes shed light on interconnected biogeochemical processes in an aquifer system.</title>
        <authorList>
            <person name="Anantharaman K."/>
            <person name="Brown C.T."/>
            <person name="Hug L.A."/>
            <person name="Sharon I."/>
            <person name="Castelle C.J."/>
            <person name="Probst A.J."/>
            <person name="Thomas B.C."/>
            <person name="Singh A."/>
            <person name="Wilkins M.J."/>
            <person name="Karaoz U."/>
            <person name="Brodie E.L."/>
            <person name="Williams K.H."/>
            <person name="Hubbard S.S."/>
            <person name="Banfield J.F."/>
        </authorList>
    </citation>
    <scope>NUCLEOTIDE SEQUENCE [LARGE SCALE GENOMIC DNA]</scope>
</reference>
<evidence type="ECO:0000256" key="1">
    <source>
        <dbReference type="ARBA" id="ARBA00022676"/>
    </source>
</evidence>
<dbReference type="PANTHER" id="PTHR34106:SF5">
    <property type="entry name" value="GLYCOSIDASE"/>
    <property type="match status" value="1"/>
</dbReference>
<accession>A0A1G1X031</accession>
<keyword evidence="2" id="KW-0808">Transferase</keyword>
<comment type="caution">
    <text evidence="4">The sequence shown here is derived from an EMBL/GenBank/DDBJ whole genome shotgun (WGS) entry which is preliminary data.</text>
</comment>
<organism evidence="4 5">
    <name type="scientific">Candidatus Andersenbacteria bacterium RIFCSPHIGHO2_12_FULL_45_11</name>
    <dbReference type="NCBI Taxonomy" id="1797281"/>
    <lineage>
        <taxon>Bacteria</taxon>
        <taxon>Candidatus Anderseniibacteriota</taxon>
    </lineage>
</organism>
<comment type="similarity">
    <text evidence="3">Belongs to the glycosyl hydrolase 130 family.</text>
</comment>
<sequence>MTQLRATRSPNEPIIIPRADNLYWWERNGIFNAGATEYKDNIMLIYRAYDDYRMSRLGLATSKDGVTFKLYDHPIIDTDPTDEFERIGIEDPRVTKIDDTYYIVHTSASYKKIGEVSDVSLNDYIPWRVRTGMHSTKDFKHFIHHGVVLPDVPAKNASLLPEKVDGAFAMLYREFVADSEVLKISFTHDFVSWFGAKDIPWPAKEDWTGLKFGLGSQPISLPQGYLIVSHGVDMKGEYRLGLMLFDKTDPSKLLWHTGPILEPETPYEKVGFVPNVVYTCGALVRGDELWIYYGGADRVIGRAILLVKDITQAIAEG</sequence>
<evidence type="ECO:0000313" key="5">
    <source>
        <dbReference type="Proteomes" id="UP000177528"/>
    </source>
</evidence>
<evidence type="ECO:0000256" key="2">
    <source>
        <dbReference type="ARBA" id="ARBA00022679"/>
    </source>
</evidence>
<dbReference type="SUPFAM" id="SSF75005">
    <property type="entry name" value="Arabinanase/levansucrase/invertase"/>
    <property type="match status" value="1"/>
</dbReference>
<dbReference type="AlphaFoldDB" id="A0A1G1X031"/>
<dbReference type="Proteomes" id="UP000177528">
    <property type="component" value="Unassembled WGS sequence"/>
</dbReference>